<dbReference type="GO" id="GO:0006915">
    <property type="term" value="P:apoptotic process"/>
    <property type="evidence" value="ECO:0007669"/>
    <property type="project" value="UniProtKB-KW"/>
</dbReference>
<comment type="similarity">
    <text evidence="1">Belongs to the peptidase C14B family.</text>
</comment>
<keyword evidence="3" id="KW-0378">Hydrolase</keyword>
<evidence type="ECO:0000313" key="6">
    <source>
        <dbReference type="Proteomes" id="UP001175228"/>
    </source>
</evidence>
<dbReference type="PANTHER" id="PTHR48104:SF30">
    <property type="entry name" value="METACASPASE-1"/>
    <property type="match status" value="1"/>
</dbReference>
<name>A0AA39NYX9_9AGAR</name>
<keyword evidence="2" id="KW-0053">Apoptosis</keyword>
<dbReference type="Gene3D" id="3.40.50.12660">
    <property type="match status" value="1"/>
</dbReference>
<dbReference type="PANTHER" id="PTHR48104">
    <property type="entry name" value="METACASPASE-4"/>
    <property type="match status" value="1"/>
</dbReference>
<dbReference type="GO" id="GO:0004197">
    <property type="term" value="F:cysteine-type endopeptidase activity"/>
    <property type="evidence" value="ECO:0007669"/>
    <property type="project" value="InterPro"/>
</dbReference>
<gene>
    <name evidence="5" type="ORF">EDD18DRAFT_256998</name>
</gene>
<dbReference type="Pfam" id="PF00656">
    <property type="entry name" value="Peptidase_C14"/>
    <property type="match status" value="1"/>
</dbReference>
<keyword evidence="3" id="KW-0788">Thiol protease</keyword>
<feature type="domain" description="Peptidase C14 caspase" evidence="4">
    <location>
        <begin position="70"/>
        <end position="377"/>
    </location>
</feature>
<comment type="caution">
    <text evidence="5">The sequence shown here is derived from an EMBL/GenBank/DDBJ whole genome shotgun (WGS) entry which is preliminary data.</text>
</comment>
<dbReference type="SUPFAM" id="SSF52129">
    <property type="entry name" value="Caspase-like"/>
    <property type="match status" value="1"/>
</dbReference>
<organism evidence="5 6">
    <name type="scientific">Armillaria luteobubalina</name>
    <dbReference type="NCBI Taxonomy" id="153913"/>
    <lineage>
        <taxon>Eukaryota</taxon>
        <taxon>Fungi</taxon>
        <taxon>Dikarya</taxon>
        <taxon>Basidiomycota</taxon>
        <taxon>Agaricomycotina</taxon>
        <taxon>Agaricomycetes</taxon>
        <taxon>Agaricomycetidae</taxon>
        <taxon>Agaricales</taxon>
        <taxon>Marasmiineae</taxon>
        <taxon>Physalacriaceae</taxon>
        <taxon>Armillaria</taxon>
    </lineage>
</organism>
<dbReference type="AlphaFoldDB" id="A0AA39NYX9"/>
<dbReference type="EMBL" id="JAUEPU010000172">
    <property type="protein sequence ID" value="KAK0474460.1"/>
    <property type="molecule type" value="Genomic_DNA"/>
</dbReference>
<keyword evidence="6" id="KW-1185">Reference proteome</keyword>
<evidence type="ECO:0000256" key="3">
    <source>
        <dbReference type="ARBA" id="ARBA00022807"/>
    </source>
</evidence>
<keyword evidence="3" id="KW-0645">Protease</keyword>
<evidence type="ECO:0000313" key="5">
    <source>
        <dbReference type="EMBL" id="KAK0474460.1"/>
    </source>
</evidence>
<accession>A0AA39NYX9</accession>
<dbReference type="InterPro" id="IPR011600">
    <property type="entry name" value="Pept_C14_caspase"/>
</dbReference>
<evidence type="ECO:0000259" key="4">
    <source>
        <dbReference type="Pfam" id="PF00656"/>
    </source>
</evidence>
<protein>
    <submittedName>
        <fullName evidence="5">Caspase domain-containing protein</fullName>
    </submittedName>
</protein>
<dbReference type="Proteomes" id="UP001175228">
    <property type="component" value="Unassembled WGS sequence"/>
</dbReference>
<dbReference type="GO" id="GO:0006508">
    <property type="term" value="P:proteolysis"/>
    <property type="evidence" value="ECO:0007669"/>
    <property type="project" value="InterPro"/>
</dbReference>
<dbReference type="GO" id="GO:0005737">
    <property type="term" value="C:cytoplasm"/>
    <property type="evidence" value="ECO:0007669"/>
    <property type="project" value="TreeGrafter"/>
</dbReference>
<sequence>MARPTPSILRSNSALTVINCRLPTNIRFRRHFRMHFGFRPPRVLNGHFQSFLSTTYCPNPRRTETRPVARKALLIGISYNSEEHRLKLEDQVEGALTDVKQMYNILVGPLRFKNQDITVLTDGPDTPRPLWPTKANIERAIKAFVGGTSSGDICFLFYAGHGHQIYNPASQEKDMRDKYIVPCDAVDADGNFVESKMIINDLLKNILVTPLVAMDAKLTAVFDCCGTVLDFSHHHCNDITVWERAALRVYRHIFSKTSANLSMIVPCTLNSFAPGVASNWDSRLKDCEGFCLLPKRRGSGYVVCISACRVEEFAWGGKKGGSFTRALILALRRDLHPTLKDLNMFIGVKAYSNAIENRKKKEQENPSKVAQHPQLSSLWPLDMNQRFLC</sequence>
<evidence type="ECO:0000256" key="1">
    <source>
        <dbReference type="ARBA" id="ARBA00009005"/>
    </source>
</evidence>
<dbReference type="InterPro" id="IPR029030">
    <property type="entry name" value="Caspase-like_dom_sf"/>
</dbReference>
<dbReference type="InterPro" id="IPR050452">
    <property type="entry name" value="Metacaspase"/>
</dbReference>
<proteinExistence type="inferred from homology"/>
<reference evidence="5" key="1">
    <citation type="submission" date="2023-06" db="EMBL/GenBank/DDBJ databases">
        <authorList>
            <consortium name="Lawrence Berkeley National Laboratory"/>
            <person name="Ahrendt S."/>
            <person name="Sahu N."/>
            <person name="Indic B."/>
            <person name="Wong-Bajracharya J."/>
            <person name="Merenyi Z."/>
            <person name="Ke H.-M."/>
            <person name="Monk M."/>
            <person name="Kocsube S."/>
            <person name="Drula E."/>
            <person name="Lipzen A."/>
            <person name="Balint B."/>
            <person name="Henrissat B."/>
            <person name="Andreopoulos B."/>
            <person name="Martin F.M."/>
            <person name="Harder C.B."/>
            <person name="Rigling D."/>
            <person name="Ford K.L."/>
            <person name="Foster G.D."/>
            <person name="Pangilinan J."/>
            <person name="Papanicolaou A."/>
            <person name="Barry K."/>
            <person name="LaButti K."/>
            <person name="Viragh M."/>
            <person name="Koriabine M."/>
            <person name="Yan M."/>
            <person name="Riley R."/>
            <person name="Champramary S."/>
            <person name="Plett K.L."/>
            <person name="Tsai I.J."/>
            <person name="Slot J."/>
            <person name="Sipos G."/>
            <person name="Plett J."/>
            <person name="Nagy L.G."/>
            <person name="Grigoriev I.V."/>
        </authorList>
    </citation>
    <scope>NUCLEOTIDE SEQUENCE</scope>
    <source>
        <strain evidence="5">HWK02</strain>
    </source>
</reference>
<evidence type="ECO:0000256" key="2">
    <source>
        <dbReference type="ARBA" id="ARBA00022703"/>
    </source>
</evidence>